<dbReference type="Proteomes" id="UP000704712">
    <property type="component" value="Unassembled WGS sequence"/>
</dbReference>
<dbReference type="NCBIfam" id="NF002497">
    <property type="entry name" value="PRK01827.1-3"/>
    <property type="match status" value="1"/>
</dbReference>
<sequence>MWRIAIRPSFASLHNTRTSDQRATTATAMTEQSIRVVVAALETTGGIGLRQHIPWRLPSDMKHFRALTTASPDSSVQHAVIMGRKTWESLPAKVRPMPKRYNVVMTRDSSYRNKQEIPDTVGVAASFREALKLVQEQGDKVDQVFVIGGGAVYAEALSYPSCTKVHLTRVKGQFECDAFFPLEQLEQNFKVAEESEVKEENGVQFHFVEWERKTGEVKAVESALLVDNTTPHEEMQYLDLIRKILTQGAKREDRTGTGTLSVFGAQMRFSLRNNVFPLLTTKRVFWRGVAEELLWFISGDTSAHTLQQKDIHIWDGNGSREYLDSRGLQHREVGDLGPVYGFQWRHFGAKYTDMHADYTGKGVDQLAEVIHKLRTNPTDRRIVLSAWNPSDLNEMALPPCHMFCQFYVANGELSCQMYQRSADMGLGVPFNIASYALLTRLVAQVTGLKPGEFIHVIGDAHVYLNHVEPLQKQLTRTPCPFPTLHINPEKTSSIDEFTFEDFEVRDYQPHSTIKMAMSV</sequence>
<dbReference type="Gene3D" id="3.30.572.10">
    <property type="entry name" value="Thymidylate synthase/dCMP hydroxymethylase domain"/>
    <property type="match status" value="1"/>
</dbReference>
<dbReference type="GO" id="GO:0006730">
    <property type="term" value="P:one-carbon metabolic process"/>
    <property type="evidence" value="ECO:0007669"/>
    <property type="project" value="UniProtKB-KW"/>
</dbReference>
<keyword evidence="10 15" id="KW-0560">Oxidoreductase</keyword>
<dbReference type="FunFam" id="3.40.430.10:FF:000028">
    <property type="entry name" value="Bifunctional dihydrofolate reductase-thymidylate synthase"/>
    <property type="match status" value="1"/>
</dbReference>
<evidence type="ECO:0000256" key="1">
    <source>
        <dbReference type="ARBA" id="ARBA00004903"/>
    </source>
</evidence>
<dbReference type="InterPro" id="IPR000398">
    <property type="entry name" value="Thymidylate_synthase"/>
</dbReference>
<keyword evidence="9" id="KW-0521">NADP</keyword>
<gene>
    <name evidence="19" type="ORF">GN244_ATG01895</name>
    <name evidence="20" type="ORF">GN958_ATG02456</name>
</gene>
<dbReference type="GO" id="GO:0046654">
    <property type="term" value="P:tetrahydrofolate biosynthetic process"/>
    <property type="evidence" value="ECO:0007669"/>
    <property type="project" value="UniProtKB-UniPathway"/>
</dbReference>
<reference evidence="19" key="1">
    <citation type="submission" date="2020-04" db="EMBL/GenBank/DDBJ databases">
        <title>Hybrid Assembly of Korean Phytophthora infestans isolates.</title>
        <authorList>
            <person name="Prokchorchik M."/>
            <person name="Lee Y."/>
            <person name="Seo J."/>
            <person name="Cho J.-H."/>
            <person name="Park Y.-E."/>
            <person name="Jang D.-C."/>
            <person name="Im J.-S."/>
            <person name="Choi J.-G."/>
            <person name="Park H.-J."/>
            <person name="Lee G.-B."/>
            <person name="Lee Y.-G."/>
            <person name="Hong S.-Y."/>
            <person name="Cho K."/>
            <person name="Sohn K.H."/>
        </authorList>
    </citation>
    <scope>NUCLEOTIDE SEQUENCE</scope>
    <source>
        <strain evidence="19">KR_1_A1</strain>
        <strain evidence="20">KR_2_A2</strain>
    </source>
</reference>
<dbReference type="PROSITE" id="PS51330">
    <property type="entry name" value="DHFR_2"/>
    <property type="match status" value="1"/>
</dbReference>
<dbReference type="Gene3D" id="3.40.430.10">
    <property type="entry name" value="Dihydrofolate Reductase, subunit A"/>
    <property type="match status" value="1"/>
</dbReference>
<evidence type="ECO:0000256" key="11">
    <source>
        <dbReference type="ARBA" id="ARBA00023268"/>
    </source>
</evidence>
<evidence type="ECO:0000256" key="13">
    <source>
        <dbReference type="ARBA" id="ARBA00047344"/>
    </source>
</evidence>
<dbReference type="Proteomes" id="UP000602510">
    <property type="component" value="Unassembled WGS sequence"/>
</dbReference>
<comment type="pathway">
    <text evidence="1 15">Cofactor biosynthesis; tetrahydrofolate biosynthesis; 5,6,7,8-tetrahydrofolate from 7,8-dihydrofolate: step 1/1.</text>
</comment>
<keyword evidence="11" id="KW-0511">Multifunctional enzyme</keyword>
<keyword evidence="5 15" id="KW-0554">One-carbon metabolism</keyword>
<dbReference type="GO" id="GO:0032259">
    <property type="term" value="P:methylation"/>
    <property type="evidence" value="ECO:0007669"/>
    <property type="project" value="UniProtKB-KW"/>
</dbReference>
<evidence type="ECO:0000256" key="10">
    <source>
        <dbReference type="ARBA" id="ARBA00023002"/>
    </source>
</evidence>
<evidence type="ECO:0000256" key="4">
    <source>
        <dbReference type="ARBA" id="ARBA00019798"/>
    </source>
</evidence>
<feature type="active site" evidence="16 17">
    <location>
        <position position="400"/>
    </location>
</feature>
<evidence type="ECO:0000256" key="14">
    <source>
        <dbReference type="ARBA" id="ARBA00048873"/>
    </source>
</evidence>
<comment type="catalytic activity">
    <reaction evidence="13">
        <text>dUMP + (6R)-5,10-methylene-5,6,7,8-tetrahydrofolate = 7,8-dihydrofolate + dTMP</text>
        <dbReference type="Rhea" id="RHEA:12104"/>
        <dbReference type="ChEBI" id="CHEBI:15636"/>
        <dbReference type="ChEBI" id="CHEBI:57451"/>
        <dbReference type="ChEBI" id="CHEBI:63528"/>
        <dbReference type="ChEBI" id="CHEBI:246422"/>
        <dbReference type="EC" id="2.1.1.45"/>
    </reaction>
</comment>
<dbReference type="PRINTS" id="PR00108">
    <property type="entry name" value="THYMDSNTHASE"/>
</dbReference>
<evidence type="ECO:0000256" key="16">
    <source>
        <dbReference type="PIRSR" id="PIRSR000389-1"/>
    </source>
</evidence>
<dbReference type="GO" id="GO:0006231">
    <property type="term" value="P:dTMP biosynthetic process"/>
    <property type="evidence" value="ECO:0007669"/>
    <property type="project" value="InterPro"/>
</dbReference>
<comment type="function">
    <text evidence="12">Bifunctional enzyme. Involved in de novo dTMP biosynthesis. Key enzyme in folate metabolism. Catalyzes an essential reaction for de novo glycine and purine synthesis, DNA precursor synthesis, and for the conversion of dUMP to dTMP.</text>
</comment>
<evidence type="ECO:0000313" key="19">
    <source>
        <dbReference type="EMBL" id="KAF4045723.1"/>
    </source>
</evidence>
<evidence type="ECO:0000256" key="17">
    <source>
        <dbReference type="PROSITE-ProRule" id="PRU10016"/>
    </source>
</evidence>
<dbReference type="PANTHER" id="PTHR11548:SF2">
    <property type="entry name" value="THYMIDYLATE SYNTHASE"/>
    <property type="match status" value="1"/>
</dbReference>
<keyword evidence="21" id="KW-1185">Reference proteome</keyword>
<evidence type="ECO:0000256" key="9">
    <source>
        <dbReference type="ARBA" id="ARBA00022857"/>
    </source>
</evidence>
<dbReference type="SUPFAM" id="SSF55831">
    <property type="entry name" value="Thymidylate synthase/dCMP hydroxymethylase"/>
    <property type="match status" value="1"/>
</dbReference>
<organism evidence="19 21">
    <name type="scientific">Phytophthora infestans</name>
    <name type="common">Potato late blight agent</name>
    <name type="synonym">Botrytis infestans</name>
    <dbReference type="NCBI Taxonomy" id="4787"/>
    <lineage>
        <taxon>Eukaryota</taxon>
        <taxon>Sar</taxon>
        <taxon>Stramenopiles</taxon>
        <taxon>Oomycota</taxon>
        <taxon>Peronosporomycetes</taxon>
        <taxon>Peronosporales</taxon>
        <taxon>Peronosporaceae</taxon>
        <taxon>Phytophthora</taxon>
    </lineage>
</organism>
<dbReference type="PROSITE" id="PS00075">
    <property type="entry name" value="DHFR_1"/>
    <property type="match status" value="1"/>
</dbReference>
<dbReference type="InterPro" id="IPR017925">
    <property type="entry name" value="DHFR_CS"/>
</dbReference>
<dbReference type="HAMAP" id="MF_00008">
    <property type="entry name" value="Thymidy_synth_bact"/>
    <property type="match status" value="1"/>
</dbReference>
<evidence type="ECO:0000256" key="6">
    <source>
        <dbReference type="ARBA" id="ARBA00022603"/>
    </source>
</evidence>
<dbReference type="CDD" id="cd00351">
    <property type="entry name" value="TS_Pyrimidine_HMase"/>
    <property type="match status" value="1"/>
</dbReference>
<dbReference type="InterPro" id="IPR036926">
    <property type="entry name" value="Thymidate_synth/dCMP_Mease_sf"/>
</dbReference>
<dbReference type="InterPro" id="IPR045097">
    <property type="entry name" value="Thymidate_synth/dCMP_Mease"/>
</dbReference>
<feature type="domain" description="DHFR" evidence="18">
    <location>
        <begin position="33"/>
        <end position="212"/>
    </location>
</feature>
<evidence type="ECO:0000313" key="21">
    <source>
        <dbReference type="Proteomes" id="UP000602510"/>
    </source>
</evidence>
<dbReference type="PROSITE" id="PS00091">
    <property type="entry name" value="THYMIDYLATE_SYNTHASE"/>
    <property type="match status" value="1"/>
</dbReference>
<dbReference type="GO" id="GO:0005739">
    <property type="term" value="C:mitochondrion"/>
    <property type="evidence" value="ECO:0007669"/>
    <property type="project" value="TreeGrafter"/>
</dbReference>
<dbReference type="SUPFAM" id="SSF53597">
    <property type="entry name" value="Dihydrofolate reductase-like"/>
    <property type="match status" value="1"/>
</dbReference>
<dbReference type="EMBL" id="WSZM01000041">
    <property type="protein sequence ID" value="KAF4045723.1"/>
    <property type="molecule type" value="Genomic_DNA"/>
</dbReference>
<evidence type="ECO:0000256" key="15">
    <source>
        <dbReference type="PIRNR" id="PIRNR000389"/>
    </source>
</evidence>
<protein>
    <recommendedName>
        <fullName evidence="4 15">Bifunctional dihydrofolate reductase-thymidylate synthase</fullName>
    </recommendedName>
</protein>
<proteinExistence type="inferred from homology"/>
<dbReference type="PANTHER" id="PTHR11548">
    <property type="entry name" value="THYMIDYLATE SYNTHASE 1"/>
    <property type="match status" value="1"/>
</dbReference>
<evidence type="ECO:0000256" key="3">
    <source>
        <dbReference type="ARBA" id="ARBA00010176"/>
    </source>
</evidence>
<dbReference type="InterPro" id="IPR024072">
    <property type="entry name" value="DHFR-like_dom_sf"/>
</dbReference>
<dbReference type="FunFam" id="3.30.572.10:FF:000002">
    <property type="entry name" value="Possible thymidylate synthase"/>
    <property type="match status" value="1"/>
</dbReference>
<evidence type="ECO:0000313" key="20">
    <source>
        <dbReference type="EMBL" id="KAF4148324.1"/>
    </source>
</evidence>
<evidence type="ECO:0000259" key="18">
    <source>
        <dbReference type="PROSITE" id="PS51330"/>
    </source>
</evidence>
<name>A0A833WM31_PHYIN</name>
<dbReference type="InterPro" id="IPR020940">
    <property type="entry name" value="Thymidylate_synthase_AS"/>
</dbReference>
<dbReference type="GO" id="GO:0005829">
    <property type="term" value="C:cytosol"/>
    <property type="evidence" value="ECO:0007669"/>
    <property type="project" value="TreeGrafter"/>
</dbReference>
<keyword evidence="7 15" id="KW-0808">Transferase</keyword>
<comment type="caution">
    <text evidence="19">The sequence shown here is derived from an EMBL/GenBank/DDBJ whole genome shotgun (WGS) entry which is preliminary data.</text>
</comment>
<dbReference type="Pfam" id="PF00186">
    <property type="entry name" value="DHFR_1"/>
    <property type="match status" value="1"/>
</dbReference>
<dbReference type="GO" id="GO:0004146">
    <property type="term" value="F:dihydrofolate reductase activity"/>
    <property type="evidence" value="ECO:0007669"/>
    <property type="project" value="UniProtKB-EC"/>
</dbReference>
<comment type="catalytic activity">
    <reaction evidence="14">
        <text>(6S)-5,6,7,8-tetrahydrofolate + NADP(+) = 7,8-dihydrofolate + NADPH + H(+)</text>
        <dbReference type="Rhea" id="RHEA:15009"/>
        <dbReference type="ChEBI" id="CHEBI:15378"/>
        <dbReference type="ChEBI" id="CHEBI:57451"/>
        <dbReference type="ChEBI" id="CHEBI:57453"/>
        <dbReference type="ChEBI" id="CHEBI:57783"/>
        <dbReference type="ChEBI" id="CHEBI:58349"/>
        <dbReference type="EC" id="1.5.1.3"/>
    </reaction>
</comment>
<evidence type="ECO:0000256" key="12">
    <source>
        <dbReference type="ARBA" id="ARBA00025154"/>
    </source>
</evidence>
<dbReference type="CDD" id="cd00209">
    <property type="entry name" value="DHFR"/>
    <property type="match status" value="1"/>
</dbReference>
<comment type="similarity">
    <text evidence="2 15">In the C-terminal section; belongs to the thymidylate synthase family.</text>
</comment>
<dbReference type="NCBIfam" id="TIGR03284">
    <property type="entry name" value="thym_sym"/>
    <property type="match status" value="1"/>
</dbReference>
<evidence type="ECO:0000256" key="7">
    <source>
        <dbReference type="ARBA" id="ARBA00022679"/>
    </source>
</evidence>
<comment type="similarity">
    <text evidence="3 15">In the N-terminal section; belongs to the dihydrofolate reductase family.</text>
</comment>
<accession>A0A833WM31</accession>
<dbReference type="InterPro" id="IPR012262">
    <property type="entry name" value="DHFR-TS"/>
</dbReference>
<evidence type="ECO:0000256" key="8">
    <source>
        <dbReference type="ARBA" id="ARBA00022727"/>
    </source>
</evidence>
<evidence type="ECO:0000256" key="5">
    <source>
        <dbReference type="ARBA" id="ARBA00022563"/>
    </source>
</evidence>
<evidence type="ECO:0000256" key="2">
    <source>
        <dbReference type="ARBA" id="ARBA00006900"/>
    </source>
</evidence>
<dbReference type="InterPro" id="IPR001796">
    <property type="entry name" value="DHFR_dom"/>
</dbReference>
<keyword evidence="8 15" id="KW-0545">Nucleotide biosynthesis</keyword>
<dbReference type="EMBL" id="JAACNO010000292">
    <property type="protein sequence ID" value="KAF4148324.1"/>
    <property type="molecule type" value="Genomic_DNA"/>
</dbReference>
<dbReference type="UniPathway" id="UPA00077">
    <property type="reaction ID" value="UER00158"/>
</dbReference>
<dbReference type="GO" id="GO:0004799">
    <property type="term" value="F:thymidylate synthase activity"/>
    <property type="evidence" value="ECO:0007669"/>
    <property type="project" value="UniProtKB-EC"/>
</dbReference>
<dbReference type="Pfam" id="PF00303">
    <property type="entry name" value="Thymidylat_synt"/>
    <property type="match status" value="1"/>
</dbReference>
<dbReference type="PIRSF" id="PIRSF000389">
    <property type="entry name" value="DHFR-TS"/>
    <property type="match status" value="1"/>
</dbReference>
<dbReference type="InterPro" id="IPR023451">
    <property type="entry name" value="Thymidate_synth/dCMP_Mease_dom"/>
</dbReference>
<keyword evidence="6 15" id="KW-0489">Methyltransferase</keyword>
<dbReference type="AlphaFoldDB" id="A0A833WM31"/>